<feature type="compositionally biased region" description="Acidic residues" evidence="1">
    <location>
        <begin position="180"/>
        <end position="196"/>
    </location>
</feature>
<feature type="compositionally biased region" description="Gly residues" evidence="1">
    <location>
        <begin position="68"/>
        <end position="78"/>
    </location>
</feature>
<proteinExistence type="predicted"/>
<feature type="compositionally biased region" description="Basic and acidic residues" evidence="1">
    <location>
        <begin position="47"/>
        <end position="58"/>
    </location>
</feature>
<feature type="region of interest" description="Disordered" evidence="1">
    <location>
        <begin position="1"/>
        <end position="94"/>
    </location>
</feature>
<protein>
    <submittedName>
        <fullName evidence="2">Uncharacterized protein</fullName>
    </submittedName>
</protein>
<evidence type="ECO:0000313" key="3">
    <source>
        <dbReference type="Proteomes" id="UP000265515"/>
    </source>
</evidence>
<accession>A0A388M1V9</accession>
<evidence type="ECO:0000256" key="1">
    <source>
        <dbReference type="SAM" id="MobiDB-lite"/>
    </source>
</evidence>
<feature type="compositionally biased region" description="Low complexity" evidence="1">
    <location>
        <begin position="365"/>
        <end position="376"/>
    </location>
</feature>
<feature type="region of interest" description="Disordered" evidence="1">
    <location>
        <begin position="359"/>
        <end position="422"/>
    </location>
</feature>
<evidence type="ECO:0000313" key="2">
    <source>
        <dbReference type="EMBL" id="GBG88568.1"/>
    </source>
</evidence>
<dbReference type="AlphaFoldDB" id="A0A388M1V9"/>
<name>A0A388M1V9_CHABU</name>
<feature type="compositionally biased region" description="Basic and acidic residues" evidence="1">
    <location>
        <begin position="404"/>
        <end position="422"/>
    </location>
</feature>
<dbReference type="Proteomes" id="UP000265515">
    <property type="component" value="Unassembled WGS sequence"/>
</dbReference>
<sequence length="422" mass="43154">MSVVHSSTHAGGAAPLSSPHSHTLSSSVGGGGGGKGEPPSVLQSQVHGERGGGKEGGERGTPAAAGCTHGGGGSGGGRGGEERGGTDGMVVGMGSSGDGALRLARGNAAGEGGEVVRVMAAAGVGESGGGGVVGGAGSRLGGGGMVAVEGGTEIHAAVVTPLKEKKGKKRKGSGGGEGEGAADEDGSDGSDDESDEAVTGQKKKKWTEAEIHHLVIVRCGMQLFGNAMELAGELQHDRDLFYTEDGVSYAEDGELDDEDAVSYYDNLCAGCVYWEVDSQRGREGDVRDSYEYEGRDGEWWVNLMALSSQIGAGNTDVDGVTRLRQRHGDQAGEWEVAQGFMEEVVVVVEERQGMGEIGEKGWKVDNNNNNNNNDGELGLGEIGDEGEKGNNDNNNDGELGLGKIGDEGEKGDGHEGRAGERW</sequence>
<keyword evidence="3" id="KW-1185">Reference proteome</keyword>
<gene>
    <name evidence="2" type="ORF">CBR_g48037</name>
</gene>
<dbReference type="EMBL" id="BFEA01000681">
    <property type="protein sequence ID" value="GBG88568.1"/>
    <property type="molecule type" value="Genomic_DNA"/>
</dbReference>
<organism evidence="2 3">
    <name type="scientific">Chara braunii</name>
    <name type="common">Braun's stonewort</name>
    <dbReference type="NCBI Taxonomy" id="69332"/>
    <lineage>
        <taxon>Eukaryota</taxon>
        <taxon>Viridiplantae</taxon>
        <taxon>Streptophyta</taxon>
        <taxon>Charophyceae</taxon>
        <taxon>Charales</taxon>
        <taxon>Characeae</taxon>
        <taxon>Chara</taxon>
    </lineage>
</organism>
<dbReference type="Gramene" id="GBG88568">
    <property type="protein sequence ID" value="GBG88568"/>
    <property type="gene ID" value="CBR_g48037"/>
</dbReference>
<feature type="region of interest" description="Disordered" evidence="1">
    <location>
        <begin position="164"/>
        <end position="203"/>
    </location>
</feature>
<comment type="caution">
    <text evidence="2">The sequence shown here is derived from an EMBL/GenBank/DDBJ whole genome shotgun (WGS) entry which is preliminary data.</text>
</comment>
<reference evidence="2 3" key="1">
    <citation type="journal article" date="2018" name="Cell">
        <title>The Chara Genome: Secondary Complexity and Implications for Plant Terrestrialization.</title>
        <authorList>
            <person name="Nishiyama T."/>
            <person name="Sakayama H."/>
            <person name="Vries J.D."/>
            <person name="Buschmann H."/>
            <person name="Saint-Marcoux D."/>
            <person name="Ullrich K.K."/>
            <person name="Haas F.B."/>
            <person name="Vanderstraeten L."/>
            <person name="Becker D."/>
            <person name="Lang D."/>
            <person name="Vosolsobe S."/>
            <person name="Rombauts S."/>
            <person name="Wilhelmsson P.K.I."/>
            <person name="Janitza P."/>
            <person name="Kern R."/>
            <person name="Heyl A."/>
            <person name="Rumpler F."/>
            <person name="Villalobos L.I.A.C."/>
            <person name="Clay J.M."/>
            <person name="Skokan R."/>
            <person name="Toyoda A."/>
            <person name="Suzuki Y."/>
            <person name="Kagoshima H."/>
            <person name="Schijlen E."/>
            <person name="Tajeshwar N."/>
            <person name="Catarino B."/>
            <person name="Hetherington A.J."/>
            <person name="Saltykova A."/>
            <person name="Bonnot C."/>
            <person name="Breuninger H."/>
            <person name="Symeonidi A."/>
            <person name="Radhakrishnan G.V."/>
            <person name="Van Nieuwerburgh F."/>
            <person name="Deforce D."/>
            <person name="Chang C."/>
            <person name="Karol K.G."/>
            <person name="Hedrich R."/>
            <person name="Ulvskov P."/>
            <person name="Glockner G."/>
            <person name="Delwiche C.F."/>
            <person name="Petrasek J."/>
            <person name="Van de Peer Y."/>
            <person name="Friml J."/>
            <person name="Beilby M."/>
            <person name="Dolan L."/>
            <person name="Kohara Y."/>
            <person name="Sugano S."/>
            <person name="Fujiyama A."/>
            <person name="Delaux P.-M."/>
            <person name="Quint M."/>
            <person name="TheiBen G."/>
            <person name="Hagemann M."/>
            <person name="Harholt J."/>
            <person name="Dunand C."/>
            <person name="Zachgo S."/>
            <person name="Langdale J."/>
            <person name="Maumus F."/>
            <person name="Straeten D.V.D."/>
            <person name="Gould S.B."/>
            <person name="Rensing S.A."/>
        </authorList>
    </citation>
    <scope>NUCLEOTIDE SEQUENCE [LARGE SCALE GENOMIC DNA]</scope>
    <source>
        <strain evidence="2 3">S276</strain>
    </source>
</reference>
<feature type="compositionally biased region" description="Low complexity" evidence="1">
    <location>
        <begin position="15"/>
        <end position="27"/>
    </location>
</feature>